<gene>
    <name evidence="1" type="ORF">J0656_05805</name>
</gene>
<keyword evidence="2" id="KW-1185">Reference proteome</keyword>
<organism evidence="1 2">
    <name type="scientific">Flagellimonas aurea</name>
    <dbReference type="NCBI Taxonomy" id="2915619"/>
    <lineage>
        <taxon>Bacteria</taxon>
        <taxon>Pseudomonadati</taxon>
        <taxon>Bacteroidota</taxon>
        <taxon>Flavobacteriia</taxon>
        <taxon>Flavobacteriales</taxon>
        <taxon>Flavobacteriaceae</taxon>
        <taxon>Flagellimonas</taxon>
    </lineage>
</organism>
<dbReference type="EMBL" id="JAFLNL010000002">
    <property type="protein sequence ID" value="MBO0353526.1"/>
    <property type="molecule type" value="Genomic_DNA"/>
</dbReference>
<accession>A0ABS3G294</accession>
<name>A0ABS3G294_9FLAO</name>
<proteinExistence type="predicted"/>
<evidence type="ECO:0000313" key="1">
    <source>
        <dbReference type="EMBL" id="MBO0353526.1"/>
    </source>
</evidence>
<comment type="caution">
    <text evidence="1">The sequence shown here is derived from an EMBL/GenBank/DDBJ whole genome shotgun (WGS) entry which is preliminary data.</text>
</comment>
<sequence length="118" mass="13648">MIKIIENDNPIKLEIGRDSLYLATAIATYIENNPMESDFFCMRPDIEENIFAEVLGVLRQARSSMNKHDTIGFIYLDKGQYCVLEAIFWFGRNFGDDVAELEELHDDIWNVDIPLSKI</sequence>
<dbReference type="RefSeq" id="WP_207032207.1">
    <property type="nucleotide sequence ID" value="NZ_JAFLNL010000002.1"/>
</dbReference>
<protein>
    <submittedName>
        <fullName evidence="1">Uncharacterized protein</fullName>
    </submittedName>
</protein>
<reference evidence="1 2" key="1">
    <citation type="submission" date="2021-03" db="EMBL/GenBank/DDBJ databases">
        <title>Muricauda lutimaris sp. nov. and Muricauda ruestringensis sp. nov, two marine members of the Flavobacteriaceae isolated from deep sea sediments of Western Pacific.</title>
        <authorList>
            <person name="Zhao S."/>
            <person name="Liu R."/>
        </authorList>
    </citation>
    <scope>NUCLEOTIDE SEQUENCE [LARGE SCALE GENOMIC DNA]</scope>
    <source>
        <strain evidence="1 2">BC31-1-A7</strain>
    </source>
</reference>
<evidence type="ECO:0000313" key="2">
    <source>
        <dbReference type="Proteomes" id="UP000664044"/>
    </source>
</evidence>
<dbReference type="Proteomes" id="UP000664044">
    <property type="component" value="Unassembled WGS sequence"/>
</dbReference>